<dbReference type="InterPro" id="IPR010559">
    <property type="entry name" value="Sig_transdc_His_kin_internal"/>
</dbReference>
<reference evidence="3 4" key="1">
    <citation type="submission" date="2023-09" db="EMBL/GenBank/DDBJ databases">
        <title>Thalassobella suaedae gen. nov., sp. nov., a marine bacterium of the family Flavobacteriaceae isolated from a halophyte Suaeda japonica.</title>
        <authorList>
            <person name="Lee S.Y."/>
            <person name="Hwang C.Y."/>
        </authorList>
    </citation>
    <scope>NUCLEOTIDE SEQUENCE [LARGE SCALE GENOMIC DNA]</scope>
    <source>
        <strain evidence="3 4">HL-DH10</strain>
    </source>
</reference>
<proteinExistence type="predicted"/>
<dbReference type="GO" id="GO:0016301">
    <property type="term" value="F:kinase activity"/>
    <property type="evidence" value="ECO:0007669"/>
    <property type="project" value="UniProtKB-KW"/>
</dbReference>
<keyword evidence="1" id="KW-1133">Transmembrane helix</keyword>
<accession>A0ABY9Y782</accession>
<evidence type="ECO:0000259" key="2">
    <source>
        <dbReference type="Pfam" id="PF06580"/>
    </source>
</evidence>
<dbReference type="EMBL" id="CP134536">
    <property type="protein sequence ID" value="WNH14117.1"/>
    <property type="molecule type" value="Genomic_DNA"/>
</dbReference>
<dbReference type="RefSeq" id="WP_415864117.1">
    <property type="nucleotide sequence ID" value="NZ_CP134536.1"/>
</dbReference>
<feature type="transmembrane region" description="Helical" evidence="1">
    <location>
        <begin position="72"/>
        <end position="94"/>
    </location>
</feature>
<keyword evidence="1" id="KW-0472">Membrane</keyword>
<protein>
    <submittedName>
        <fullName evidence="3">Histidine kinase</fullName>
    </submittedName>
</protein>
<dbReference type="InterPro" id="IPR050640">
    <property type="entry name" value="Bact_2-comp_sensor_kinase"/>
</dbReference>
<name>A0ABY9Y782_9FLAO</name>
<feature type="transmembrane region" description="Helical" evidence="1">
    <location>
        <begin position="39"/>
        <end position="60"/>
    </location>
</feature>
<evidence type="ECO:0000313" key="4">
    <source>
        <dbReference type="Proteomes" id="UP001303407"/>
    </source>
</evidence>
<keyword evidence="1" id="KW-0812">Transmembrane</keyword>
<gene>
    <name evidence="3" type="ORF">RHP49_07650</name>
</gene>
<dbReference type="Pfam" id="PF06580">
    <property type="entry name" value="His_kinase"/>
    <property type="match status" value="1"/>
</dbReference>
<feature type="transmembrane region" description="Helical" evidence="1">
    <location>
        <begin position="12"/>
        <end position="33"/>
    </location>
</feature>
<organism evidence="3 4">
    <name type="scientific">Thalassobellus suaedae</name>
    <dbReference type="NCBI Taxonomy" id="3074124"/>
    <lineage>
        <taxon>Bacteria</taxon>
        <taxon>Pseudomonadati</taxon>
        <taxon>Bacteroidota</taxon>
        <taxon>Flavobacteriia</taxon>
        <taxon>Flavobacteriales</taxon>
        <taxon>Flavobacteriaceae</taxon>
        <taxon>Thalassobellus</taxon>
    </lineage>
</organism>
<feature type="transmembrane region" description="Helical" evidence="1">
    <location>
        <begin position="114"/>
        <end position="138"/>
    </location>
</feature>
<dbReference type="PANTHER" id="PTHR34220:SF7">
    <property type="entry name" value="SENSOR HISTIDINE KINASE YPDA"/>
    <property type="match status" value="1"/>
</dbReference>
<evidence type="ECO:0000313" key="3">
    <source>
        <dbReference type="EMBL" id="WNH14117.1"/>
    </source>
</evidence>
<evidence type="ECO:0000256" key="1">
    <source>
        <dbReference type="SAM" id="Phobius"/>
    </source>
</evidence>
<keyword evidence="3" id="KW-0418">Kinase</keyword>
<feature type="domain" description="Signal transduction histidine kinase internal region" evidence="2">
    <location>
        <begin position="159"/>
        <end position="235"/>
    </location>
</feature>
<dbReference type="Proteomes" id="UP001303407">
    <property type="component" value="Chromosome"/>
</dbReference>
<sequence>MNKLLLGRSNLFIAIMMFIIISVLYFGLAGLFFNRYPFIALFFGLVSAFVSAYFLSVVVNKEALQTHKHLNLLFVYALNTFAFPFFIGFLTIYIEKLVAPMQKLFIETFSNQIAINYLTFLGPYFLILTISIHFLYFYKANKKTVVKLMHDDAKSSISLSQLKMQLSPHFLFNNISTLTSIIEENPKAAVNFSENLSNIYRYLLEKEKEDIVSLDEELKFTKMYIELLSVRFEEAFDCNIEVVDCNNKYIIPLSIQQAIENIVKHNEINAETPLKATVFVDENKVVITNTLNPKRTIKTSFNMGIKNISDRYLYFTDEKVTVFKTKDEFRIELPILTLEA</sequence>
<keyword evidence="4" id="KW-1185">Reference proteome</keyword>
<dbReference type="PANTHER" id="PTHR34220">
    <property type="entry name" value="SENSOR HISTIDINE KINASE YPDA"/>
    <property type="match status" value="1"/>
</dbReference>
<keyword evidence="3" id="KW-0808">Transferase</keyword>